<evidence type="ECO:0000256" key="4">
    <source>
        <dbReference type="ARBA" id="ARBA00023136"/>
    </source>
</evidence>
<evidence type="ECO:0000256" key="1">
    <source>
        <dbReference type="ARBA" id="ARBA00004141"/>
    </source>
</evidence>
<comment type="subcellular location">
    <subcellularLocation>
        <location evidence="1">Membrane</location>
        <topology evidence="1">Multi-pass membrane protein</topology>
    </subcellularLocation>
</comment>
<feature type="transmembrane region" description="Helical" evidence="5">
    <location>
        <begin position="109"/>
        <end position="126"/>
    </location>
</feature>
<organism evidence="7 8">
    <name type="scientific">Bdellovibrio svalbardensis</name>
    <dbReference type="NCBI Taxonomy" id="2972972"/>
    <lineage>
        <taxon>Bacteria</taxon>
        <taxon>Pseudomonadati</taxon>
        <taxon>Bdellovibrionota</taxon>
        <taxon>Bdellovibrionia</taxon>
        <taxon>Bdellovibrionales</taxon>
        <taxon>Pseudobdellovibrionaceae</taxon>
        <taxon>Bdellovibrio</taxon>
    </lineage>
</organism>
<dbReference type="EMBL" id="JANRMI010000004">
    <property type="protein sequence ID" value="MDG0817464.1"/>
    <property type="molecule type" value="Genomic_DNA"/>
</dbReference>
<proteinExistence type="predicted"/>
<reference evidence="7" key="1">
    <citation type="submission" date="2022-08" db="EMBL/GenBank/DDBJ databases">
        <title>Novel Bdellovibrio Species Isolated from Svalbard: Designation Bdellovibrio svalbardensis.</title>
        <authorList>
            <person name="Mitchell R.J."/>
            <person name="Choi S.Y."/>
        </authorList>
    </citation>
    <scope>NUCLEOTIDE SEQUENCE</scope>
    <source>
        <strain evidence="7">PAP01</strain>
    </source>
</reference>
<sequence length="188" mass="21592">MSDYRDVTPNQQQDSTQNAKEVVKYIVDYLRHPIHKIKVIPDWNWTTLIITLVAVSMISGVISGIVPPNFFRIMSGIIVSPLVAVVTGFIGSMFVYYYFQVFEKRTCSLRKIFTLILFADIPFFIFQTGSELIPPITLVGFAFTSLLMAVGLTENFQMEKRRALRLVTILFAIVFVLWLWNRIDASRL</sequence>
<feature type="transmembrane region" description="Helical" evidence="5">
    <location>
        <begin position="73"/>
        <end position="97"/>
    </location>
</feature>
<gene>
    <name evidence="7" type="ORF">NWE73_13865</name>
</gene>
<keyword evidence="3 5" id="KW-1133">Transmembrane helix</keyword>
<dbReference type="Proteomes" id="UP001152321">
    <property type="component" value="Unassembled WGS sequence"/>
</dbReference>
<feature type="transmembrane region" description="Helical" evidence="5">
    <location>
        <begin position="163"/>
        <end position="180"/>
    </location>
</feature>
<evidence type="ECO:0000259" key="6">
    <source>
        <dbReference type="Pfam" id="PF04893"/>
    </source>
</evidence>
<comment type="caution">
    <text evidence="7">The sequence shown here is derived from an EMBL/GenBank/DDBJ whole genome shotgun (WGS) entry which is preliminary data.</text>
</comment>
<dbReference type="InterPro" id="IPR006977">
    <property type="entry name" value="Yip1_dom"/>
</dbReference>
<accession>A0ABT6DLK1</accession>
<dbReference type="Pfam" id="PF04893">
    <property type="entry name" value="Yip1"/>
    <property type="match status" value="1"/>
</dbReference>
<evidence type="ECO:0000313" key="7">
    <source>
        <dbReference type="EMBL" id="MDG0817464.1"/>
    </source>
</evidence>
<evidence type="ECO:0000313" key="8">
    <source>
        <dbReference type="Proteomes" id="UP001152321"/>
    </source>
</evidence>
<keyword evidence="4 5" id="KW-0472">Membrane</keyword>
<feature type="transmembrane region" description="Helical" evidence="5">
    <location>
        <begin position="45"/>
        <end position="67"/>
    </location>
</feature>
<evidence type="ECO:0000256" key="2">
    <source>
        <dbReference type="ARBA" id="ARBA00022692"/>
    </source>
</evidence>
<feature type="domain" description="Yip1" evidence="6">
    <location>
        <begin position="34"/>
        <end position="180"/>
    </location>
</feature>
<name>A0ABT6DLK1_9BACT</name>
<keyword evidence="8" id="KW-1185">Reference proteome</keyword>
<evidence type="ECO:0000256" key="3">
    <source>
        <dbReference type="ARBA" id="ARBA00022989"/>
    </source>
</evidence>
<feature type="transmembrane region" description="Helical" evidence="5">
    <location>
        <begin position="132"/>
        <end position="151"/>
    </location>
</feature>
<evidence type="ECO:0000256" key="5">
    <source>
        <dbReference type="SAM" id="Phobius"/>
    </source>
</evidence>
<keyword evidence="2 5" id="KW-0812">Transmembrane</keyword>
<dbReference type="RefSeq" id="WP_277578937.1">
    <property type="nucleotide sequence ID" value="NZ_JANRMI010000004.1"/>
</dbReference>
<protein>
    <submittedName>
        <fullName evidence="7">YIP1 family protein</fullName>
    </submittedName>
</protein>